<protein>
    <submittedName>
        <fullName evidence="2">Uncharacterized protein</fullName>
    </submittedName>
</protein>
<dbReference type="AlphaFoldDB" id="A0A0V1FQ40"/>
<gene>
    <name evidence="2" type="ORF">T4D_15287</name>
</gene>
<evidence type="ECO:0000313" key="2">
    <source>
        <dbReference type="EMBL" id="KRY88148.1"/>
    </source>
</evidence>
<organism evidence="2 3">
    <name type="scientific">Trichinella pseudospiralis</name>
    <name type="common">Parasitic roundworm</name>
    <dbReference type="NCBI Taxonomy" id="6337"/>
    <lineage>
        <taxon>Eukaryota</taxon>
        <taxon>Metazoa</taxon>
        <taxon>Ecdysozoa</taxon>
        <taxon>Nematoda</taxon>
        <taxon>Enoplea</taxon>
        <taxon>Dorylaimia</taxon>
        <taxon>Trichinellida</taxon>
        <taxon>Trichinellidae</taxon>
        <taxon>Trichinella</taxon>
    </lineage>
</organism>
<feature type="region of interest" description="Disordered" evidence="1">
    <location>
        <begin position="28"/>
        <end position="51"/>
    </location>
</feature>
<proteinExistence type="predicted"/>
<dbReference type="EMBL" id="JYDT01000045">
    <property type="protein sequence ID" value="KRY88148.1"/>
    <property type="molecule type" value="Genomic_DNA"/>
</dbReference>
<accession>A0A0V1FQ40</accession>
<name>A0A0V1FQ40_TRIPS</name>
<dbReference type="Proteomes" id="UP000054995">
    <property type="component" value="Unassembled WGS sequence"/>
</dbReference>
<reference evidence="2 3" key="1">
    <citation type="submission" date="2015-01" db="EMBL/GenBank/DDBJ databases">
        <title>Evolution of Trichinella species and genotypes.</title>
        <authorList>
            <person name="Korhonen P.K."/>
            <person name="Edoardo P."/>
            <person name="Giuseppe L.R."/>
            <person name="Gasser R.B."/>
        </authorList>
    </citation>
    <scope>NUCLEOTIDE SEQUENCE [LARGE SCALE GENOMIC DNA]</scope>
    <source>
        <strain evidence="2">ISS470</strain>
    </source>
</reference>
<keyword evidence="3" id="KW-1185">Reference proteome</keyword>
<comment type="caution">
    <text evidence="2">The sequence shown here is derived from an EMBL/GenBank/DDBJ whole genome shotgun (WGS) entry which is preliminary data.</text>
</comment>
<dbReference type="OrthoDB" id="10446654at2759"/>
<sequence length="166" mass="18824">MLNSDKMRRQTSKSIDCDEIPKRNCQLLPKAKPQHGKVEMSKETGNVEEEEKEEEKGIILLRINLVTVEVRYRMPRSPPGIRKTSSCKSSISESILSVHNGNAEYNEQARRELRKRIAIRESDPTDQRDAECSSSIYTFDRLYFGAMKSSKPTKGTTITAAACLQT</sequence>
<evidence type="ECO:0000313" key="3">
    <source>
        <dbReference type="Proteomes" id="UP000054995"/>
    </source>
</evidence>
<feature type="region of interest" description="Disordered" evidence="1">
    <location>
        <begin position="1"/>
        <end position="20"/>
    </location>
</feature>
<evidence type="ECO:0000256" key="1">
    <source>
        <dbReference type="SAM" id="MobiDB-lite"/>
    </source>
</evidence>